<dbReference type="InterPro" id="IPR025157">
    <property type="entry name" value="Hemagglutinin_rpt"/>
</dbReference>
<protein>
    <submittedName>
        <fullName evidence="2">Hemagglutinin repeat-containing protein</fullName>
    </submittedName>
</protein>
<dbReference type="Proteomes" id="UP001059475">
    <property type="component" value="Chromosome"/>
</dbReference>
<evidence type="ECO:0000256" key="1">
    <source>
        <dbReference type="SAM" id="MobiDB-lite"/>
    </source>
</evidence>
<evidence type="ECO:0000313" key="2">
    <source>
        <dbReference type="EMBL" id="UTO28641.1"/>
    </source>
</evidence>
<feature type="compositionally biased region" description="Low complexity" evidence="1">
    <location>
        <begin position="108"/>
        <end position="132"/>
    </location>
</feature>
<evidence type="ECO:0000313" key="3">
    <source>
        <dbReference type="Proteomes" id="UP001059475"/>
    </source>
</evidence>
<organism evidence="2 3">
    <name type="scientific">Bartonella harrusi</name>
    <dbReference type="NCBI Taxonomy" id="2961895"/>
    <lineage>
        <taxon>Bacteria</taxon>
        <taxon>Pseudomonadati</taxon>
        <taxon>Pseudomonadota</taxon>
        <taxon>Alphaproteobacteria</taxon>
        <taxon>Hyphomicrobiales</taxon>
        <taxon>Bartonellaceae</taxon>
        <taxon>Bartonella</taxon>
    </lineage>
</organism>
<dbReference type="EMBL" id="CP101114">
    <property type="protein sequence ID" value="UTO28641.1"/>
    <property type="molecule type" value="Genomic_DNA"/>
</dbReference>
<proteinExistence type="predicted"/>
<dbReference type="RefSeq" id="WP_254770541.1">
    <property type="nucleotide sequence ID" value="NZ_CP101114.1"/>
</dbReference>
<feature type="region of interest" description="Disordered" evidence="1">
    <location>
        <begin position="86"/>
        <end position="132"/>
    </location>
</feature>
<reference evidence="2" key="1">
    <citation type="submission" date="2022-07" db="EMBL/GenBank/DDBJ databases">
        <title>First report of Bartonella spp. in marsupials in Brazil, with a description of Bartonella harrusi sp. nov. and new proposal for taxonomic reclassification of species of the genus Bartonella.</title>
        <authorList>
            <person name="Amaral R.B."/>
        </authorList>
    </citation>
    <scope>NUCLEOTIDE SEQUENCE</scope>
    <source>
        <strain evidence="2">117A</strain>
    </source>
</reference>
<dbReference type="Pfam" id="PF13332">
    <property type="entry name" value="Fil_haemagg_2"/>
    <property type="match status" value="1"/>
</dbReference>
<accession>A0ABY5EV14</accession>
<gene>
    <name evidence="2" type="ORF">NMK50_01020</name>
</gene>
<keyword evidence="3" id="KW-1185">Reference proteome</keyword>
<sequence length="618" mass="65824">MNANLNSMQSASVNVGYSYGTGGAGGTGNASFSQGESSSKELQQKNSHVIGTGTVHTSSGANTTLAGAVVSGNQVKVDVGESLTITSRSDSGQTSNKQKTASVGFGGSKSFDSGSTSLSSQKDQSSSDYSSVIEQSGIRAGDGGFDINVKDNTTLTGGLISSTAPAENNRLTTGSITTTDITNSAHAKASSHGVSVSGGGVLQQGTSGILKNLAKNALGHDKVKDAAEGETKSAISEGIIILTDATNQRAMGQDAGQIIDALNRNTAAAHQTVAPIDVSSLEGAVHNRLDMINDLLDEGFGYFGKVHEIANVKKHPVGEVLHDENGDVVYATNENGEPIKDSDGEYIALYHYLTPEEEQNLKAGSDGIRRMFYNGLFNTPDDAAYNAVHLSDNAHEPLYFTYHPQAEDMIVEVGLAIYEYFGGWSNSSKKFQNFVKQYGNTKTRVSAHSRGALTVGNGLRDFERRGIHGIAQETDIYLYGPADNAQEMVNALYYVSDGKKDHIYLQNHIFDPIGIVFGHNPPTTYKIPLNLDASLLKKATKNPLYMTQFVANSLLTIATSPLREQGKALAGFKPSTHRCYGNADKACVRGYGTPHDTIIYAPHAILDNSGLGYLWRKK</sequence>
<name>A0ABY5EV14_9HYPH</name>
<feature type="compositionally biased region" description="Polar residues" evidence="1">
    <location>
        <begin position="86"/>
        <end position="101"/>
    </location>
</feature>